<keyword evidence="3" id="KW-0378">Hydrolase</keyword>
<feature type="domain" description="Sulfatase N-terminal" evidence="6">
    <location>
        <begin position="30"/>
        <end position="333"/>
    </location>
</feature>
<evidence type="ECO:0000256" key="1">
    <source>
        <dbReference type="ARBA" id="ARBA00008779"/>
    </source>
</evidence>
<organism evidence="7 8">
    <name type="scientific">Seongchinamella unica</name>
    <dbReference type="NCBI Taxonomy" id="2547392"/>
    <lineage>
        <taxon>Bacteria</taxon>
        <taxon>Pseudomonadati</taxon>
        <taxon>Pseudomonadota</taxon>
        <taxon>Gammaproteobacteria</taxon>
        <taxon>Cellvibrionales</taxon>
        <taxon>Halieaceae</taxon>
        <taxon>Seongchinamella</taxon>
    </lineage>
</organism>
<feature type="chain" id="PRO_5020766556" evidence="5">
    <location>
        <begin position="28"/>
        <end position="590"/>
    </location>
</feature>
<dbReference type="PROSITE" id="PS00149">
    <property type="entry name" value="SULFATASE_2"/>
    <property type="match status" value="1"/>
</dbReference>
<gene>
    <name evidence="7" type="ORF">E2F43_17910</name>
</gene>
<dbReference type="OrthoDB" id="9803751at2"/>
<evidence type="ECO:0000313" key="7">
    <source>
        <dbReference type="EMBL" id="TDG11590.1"/>
    </source>
</evidence>
<dbReference type="PANTHER" id="PTHR42693:SF33">
    <property type="entry name" value="ARYLSULFATASE"/>
    <property type="match status" value="1"/>
</dbReference>
<dbReference type="InterPro" id="IPR000917">
    <property type="entry name" value="Sulfatase_N"/>
</dbReference>
<keyword evidence="5" id="KW-0732">Signal</keyword>
<dbReference type="InterPro" id="IPR017850">
    <property type="entry name" value="Alkaline_phosphatase_core_sf"/>
</dbReference>
<comment type="similarity">
    <text evidence="1">Belongs to the sulfatase family.</text>
</comment>
<keyword evidence="2" id="KW-0479">Metal-binding</keyword>
<accession>A0A4R5LN50</accession>
<dbReference type="Gene3D" id="3.40.720.10">
    <property type="entry name" value="Alkaline Phosphatase, subunit A"/>
    <property type="match status" value="1"/>
</dbReference>
<comment type="caution">
    <text evidence="7">The sequence shown here is derived from an EMBL/GenBank/DDBJ whole genome shotgun (WGS) entry which is preliminary data.</text>
</comment>
<evidence type="ECO:0000256" key="4">
    <source>
        <dbReference type="ARBA" id="ARBA00022837"/>
    </source>
</evidence>
<protein>
    <submittedName>
        <fullName evidence="7">Sulfatase</fullName>
    </submittedName>
</protein>
<evidence type="ECO:0000256" key="2">
    <source>
        <dbReference type="ARBA" id="ARBA00022723"/>
    </source>
</evidence>
<dbReference type="SUPFAM" id="SSF53649">
    <property type="entry name" value="Alkaline phosphatase-like"/>
    <property type="match status" value="1"/>
</dbReference>
<evidence type="ECO:0000313" key="8">
    <source>
        <dbReference type="Proteomes" id="UP000295554"/>
    </source>
</evidence>
<reference evidence="7 8" key="1">
    <citation type="submission" date="2019-03" db="EMBL/GenBank/DDBJ databases">
        <title>Seongchinamella monodicae gen. nov., sp. nov., a novel member of the Gammaproteobacteria isolated from a tidal mudflat of beach.</title>
        <authorList>
            <person name="Yang H.G."/>
            <person name="Kang J.W."/>
            <person name="Lee S.D."/>
        </authorList>
    </citation>
    <scope>NUCLEOTIDE SEQUENCE [LARGE SCALE GENOMIC DNA]</scope>
    <source>
        <strain evidence="7 8">GH4-78</strain>
    </source>
</reference>
<dbReference type="RefSeq" id="WP_133215302.1">
    <property type="nucleotide sequence ID" value="NZ_SMSE01000005.1"/>
</dbReference>
<dbReference type="GO" id="GO:0004065">
    <property type="term" value="F:arylsulfatase activity"/>
    <property type="evidence" value="ECO:0007669"/>
    <property type="project" value="TreeGrafter"/>
</dbReference>
<dbReference type="PROSITE" id="PS51257">
    <property type="entry name" value="PROKAR_LIPOPROTEIN"/>
    <property type="match status" value="1"/>
</dbReference>
<dbReference type="PANTHER" id="PTHR42693">
    <property type="entry name" value="ARYLSULFATASE FAMILY MEMBER"/>
    <property type="match status" value="1"/>
</dbReference>
<evidence type="ECO:0000259" key="6">
    <source>
        <dbReference type="Pfam" id="PF00884"/>
    </source>
</evidence>
<dbReference type="InterPro" id="IPR024607">
    <property type="entry name" value="Sulfatase_CS"/>
</dbReference>
<evidence type="ECO:0000256" key="5">
    <source>
        <dbReference type="SAM" id="SignalP"/>
    </source>
</evidence>
<keyword evidence="4" id="KW-0106">Calcium</keyword>
<dbReference type="EMBL" id="SMSE01000005">
    <property type="protein sequence ID" value="TDG11590.1"/>
    <property type="molecule type" value="Genomic_DNA"/>
</dbReference>
<dbReference type="AlphaFoldDB" id="A0A4R5LN50"/>
<sequence length="590" mass="64352">MPRACWLLSLLLLAGCSADGPSTGASAGRPNILLILADDLGNNDLGAFGDGSAVTPHLDALAAAGVRFRRHYAQPSCRPARVELLTGKAASRVGVPPHFRGIGPEHVTLAEALRDGGYATAHIGKWHLGHGVGSAEPGSQGFDDWYGFLHALTTRYGSLARPAASYIDPWLQRAGQPPVQHKGHLTDLLTDAAIERIDRLGEGARPWFLNLWYFAPHNPVQAAPRFAGRFPDSPEGEYLSLLAQLDEAVGRLLQALADSGQLENTLLVFASDNGGVNRVRDSNKPFYGKKTTFYEGGIRTPLILSQAGRLAPMDIEQPVFIRDLMPTLLAYAGLPAVEDLDGLDLGPLLHGESLPRPPRVYWDIDIPEWGAYGVLDLQREQLGLGVEVQERASGENYFAPPRPATPREQTRIRDEYHQWQSSIRRVEVQSASGSQGSREYAGDSYRRTPGYGGWTLQLPVRTDRPYSRLVAQEQQLDIHLGGAQLALQIPGVELQSQLPGAGCQLLTVSAYYQWPARRVRDAEVHLRVYLDDELLASGRESLVSTVLEDSYAPTRVAADSGELLISNTYLDNNPTAHYRALTGGEAHCPP</sequence>
<name>A0A4R5LN50_9GAMM</name>
<feature type="signal peptide" evidence="5">
    <location>
        <begin position="1"/>
        <end position="27"/>
    </location>
</feature>
<dbReference type="Proteomes" id="UP000295554">
    <property type="component" value="Unassembled WGS sequence"/>
</dbReference>
<dbReference type="GO" id="GO:0046872">
    <property type="term" value="F:metal ion binding"/>
    <property type="evidence" value="ECO:0007669"/>
    <property type="project" value="UniProtKB-KW"/>
</dbReference>
<dbReference type="InterPro" id="IPR050738">
    <property type="entry name" value="Sulfatase"/>
</dbReference>
<proteinExistence type="inferred from homology"/>
<keyword evidence="8" id="KW-1185">Reference proteome</keyword>
<evidence type="ECO:0000256" key="3">
    <source>
        <dbReference type="ARBA" id="ARBA00022801"/>
    </source>
</evidence>
<dbReference type="Pfam" id="PF00884">
    <property type="entry name" value="Sulfatase"/>
    <property type="match status" value="1"/>
</dbReference>